<organism evidence="1 2">
    <name type="scientific">Pyropia yezoensis</name>
    <name type="common">Susabi-nori</name>
    <name type="synonym">Porphyra yezoensis</name>
    <dbReference type="NCBI Taxonomy" id="2788"/>
    <lineage>
        <taxon>Eukaryota</taxon>
        <taxon>Rhodophyta</taxon>
        <taxon>Bangiophyceae</taxon>
        <taxon>Bangiales</taxon>
        <taxon>Bangiaceae</taxon>
        <taxon>Pyropia</taxon>
    </lineage>
</organism>
<keyword evidence="2" id="KW-1185">Reference proteome</keyword>
<gene>
    <name evidence="1" type="ORF">I4F81_012653</name>
</gene>
<comment type="caution">
    <text evidence="1">The sequence shown here is derived from an EMBL/GenBank/DDBJ whole genome shotgun (WGS) entry which is preliminary data.</text>
</comment>
<evidence type="ECO:0000313" key="2">
    <source>
        <dbReference type="Proteomes" id="UP000798662"/>
    </source>
</evidence>
<dbReference type="Proteomes" id="UP000798662">
    <property type="component" value="Chromosome 3"/>
</dbReference>
<sequence>MHMRVIDGGSSVHANLQHSLDTASLVHFPLLCFVRVCQSLGGGGSTGGRPGGIQGCEWRGEYAFTYLHSWLVVHQVGLQQLWYSFFDAGADRTRTCPLPAFICFASFFSLGRVMLFPWCQRSSVVPSLPSSVRAWLAYTLCPVTRQFAVFALAFQCSCTPLYHHPVPTWLHLLRRVHLCVLHSSSAVSICTSPMCVYMRGSGGSECVLPYCQPRPCACLRGIACCQFYRCVLGGRRRGGDVGVIKQSTLHPEWWFPARKPPRRVRFQHAWETAVKRGALPTRSLSPPANKRANDGGKGILNGGCAVLYCPRGWLLGSTPKAFTQSCRQHEKR</sequence>
<reference evidence="1" key="1">
    <citation type="submission" date="2019-11" db="EMBL/GenBank/DDBJ databases">
        <title>Nori genome reveals adaptations in red seaweeds to the harsh intertidal environment.</title>
        <authorList>
            <person name="Wang D."/>
            <person name="Mao Y."/>
        </authorList>
    </citation>
    <scope>NUCLEOTIDE SEQUENCE</scope>
    <source>
        <tissue evidence="1">Gametophyte</tissue>
    </source>
</reference>
<evidence type="ECO:0000313" key="1">
    <source>
        <dbReference type="EMBL" id="KAK1870191.1"/>
    </source>
</evidence>
<protein>
    <submittedName>
        <fullName evidence="1">Uncharacterized protein</fullName>
    </submittedName>
</protein>
<dbReference type="EMBL" id="CM020620">
    <property type="protein sequence ID" value="KAK1870191.1"/>
    <property type="molecule type" value="Genomic_DNA"/>
</dbReference>
<proteinExistence type="predicted"/>
<accession>A0ACC3CJS1</accession>
<name>A0ACC3CJS1_PYRYE</name>